<dbReference type="InterPro" id="IPR036770">
    <property type="entry name" value="Ankyrin_rpt-contain_sf"/>
</dbReference>
<dbReference type="PANTHER" id="PTHR11028">
    <property type="entry name" value="VACUOLAR ATP SYNTHASE SUBUNIT AC39"/>
    <property type="match status" value="1"/>
</dbReference>
<feature type="region of interest" description="Disordered" evidence="3">
    <location>
        <begin position="605"/>
        <end position="636"/>
    </location>
</feature>
<evidence type="ECO:0000256" key="1">
    <source>
        <dbReference type="ARBA" id="ARBA00022448"/>
    </source>
</evidence>
<dbReference type="InterPro" id="IPR016727">
    <property type="entry name" value="ATPase_V0-cplx_dsu"/>
</dbReference>
<dbReference type="Gene3D" id="1.10.132.50">
    <property type="entry name" value="ATP synthase (C/AC39) subunit, domain 3"/>
    <property type="match status" value="1"/>
</dbReference>
<sequence>MADLVYFNIDDGLGEGLVRGLRSGFLTADDYRRIANGENLEDLRTALEDTDYGTFLQDEPSPLQTSTILRKCHERLAEEFDYVRAQSVGEMAKFMDYVRQEAMIDNVVMLIQGTINNKNPKDLLARCDPLGYFDEMKTIPGMDFTHGYEDLYRTILVDTPLGPYFEEFLNSKHVHTHTEGQSAAAQGGPTGATAVVQHGEVHNILTETDLEILRNFLKKCWMESFYRFCINGSENSNTAEVMGHILKTEADYRVLMVTLNALNSPLGTAQNLDERNALYPDFGYLYPEGTDKLMKATSDTAVRAALEPYLKYAQLYDQCKQFYEHDSNVEKTTQGRYKSIEDLLYVESVRMFENAFEEQYHYGIIYAWVKLRIQEMKNIEWMANMIVLKKKEHVEEIVPIFAPRVLMGELRPETVNSRDQYGRTALMGVARWGTTQQVDNCLKMGADPMLCDRSRFSVLHYMARRKEKPSPQQVSNMVDLLIAANAEPHAPSKCGETPLQLAVRGNAHPDVARELVEKRAFEKGGYPAGVVEQALSDGADINTRDLHGRTALLLCARYGSPDDLRKLVEKHQAEVLQCDNLGNTALHYCVRPRGKPGLETVQHQEDMIKRKSTASVATPSREAGNSQSDPTGSPSVVTEGVVAKLVERIEGLSAKVEALASLPPTPPNVTPLTPSQRQPLAQEDPPLQVSADGVSSTAQPTDARGKCCQIVQNARKEARQELKTTDFPRFTGGNPEEIPATVALPATSGGGLFSNSRTIIREELSYCVIG</sequence>
<organism evidence="4 5">
    <name type="scientific">Perkinsus olseni</name>
    <name type="common">Perkinsus atlanticus</name>
    <dbReference type="NCBI Taxonomy" id="32597"/>
    <lineage>
        <taxon>Eukaryota</taxon>
        <taxon>Sar</taxon>
        <taxon>Alveolata</taxon>
        <taxon>Perkinsozoa</taxon>
        <taxon>Perkinsea</taxon>
        <taxon>Perkinsida</taxon>
        <taxon>Perkinsidae</taxon>
        <taxon>Perkinsus</taxon>
    </lineage>
</organism>
<gene>
    <name evidence="4" type="ORF">FOL46_007227</name>
</gene>
<evidence type="ECO:0000313" key="4">
    <source>
        <dbReference type="EMBL" id="KAF4676175.1"/>
    </source>
</evidence>
<dbReference type="GO" id="GO:0033179">
    <property type="term" value="C:proton-transporting V-type ATPase, V0 domain"/>
    <property type="evidence" value="ECO:0007669"/>
    <property type="project" value="InterPro"/>
</dbReference>
<evidence type="ECO:0000256" key="2">
    <source>
        <dbReference type="ARBA" id="ARBA00023065"/>
    </source>
</evidence>
<name>A0A7J6MX53_PEROL</name>
<dbReference type="GO" id="GO:0046961">
    <property type="term" value="F:proton-transporting ATPase activity, rotational mechanism"/>
    <property type="evidence" value="ECO:0007669"/>
    <property type="project" value="InterPro"/>
</dbReference>
<feature type="compositionally biased region" description="Polar residues" evidence="3">
    <location>
        <begin position="613"/>
        <end position="636"/>
    </location>
</feature>
<dbReference type="Pfam" id="PF12796">
    <property type="entry name" value="Ank_2"/>
    <property type="match status" value="1"/>
</dbReference>
<keyword evidence="2" id="KW-0406">Ion transport</keyword>
<proteinExistence type="predicted"/>
<dbReference type="InterPro" id="IPR002110">
    <property type="entry name" value="Ankyrin_rpt"/>
</dbReference>
<dbReference type="SMART" id="SM00248">
    <property type="entry name" value="ANK"/>
    <property type="match status" value="4"/>
</dbReference>
<reference evidence="4 5" key="1">
    <citation type="submission" date="2020-04" db="EMBL/GenBank/DDBJ databases">
        <title>Perkinsus olseni comparative genomics.</title>
        <authorList>
            <person name="Bogema D.R."/>
        </authorList>
    </citation>
    <scope>NUCLEOTIDE SEQUENCE [LARGE SCALE GENOMIC DNA]</scope>
    <source>
        <strain evidence="4">ATCC PRA-31</strain>
    </source>
</reference>
<dbReference type="InterPro" id="IPR044911">
    <property type="entry name" value="V-type_ATPase_csu/dsu_dom_3"/>
</dbReference>
<dbReference type="AlphaFoldDB" id="A0A7J6MX53"/>
<protein>
    <submittedName>
        <fullName evidence="4">Uncharacterized protein</fullName>
    </submittedName>
</protein>
<evidence type="ECO:0000313" key="5">
    <source>
        <dbReference type="Proteomes" id="UP000572268"/>
    </source>
</evidence>
<dbReference type="SUPFAM" id="SSF103486">
    <property type="entry name" value="V-type ATP synthase subunit C"/>
    <property type="match status" value="1"/>
</dbReference>
<keyword evidence="1" id="KW-0813">Transport</keyword>
<dbReference type="Gene3D" id="1.25.40.20">
    <property type="entry name" value="Ankyrin repeat-containing domain"/>
    <property type="match status" value="2"/>
</dbReference>
<evidence type="ECO:0000256" key="3">
    <source>
        <dbReference type="SAM" id="MobiDB-lite"/>
    </source>
</evidence>
<dbReference type="EMBL" id="JABANN010000005">
    <property type="protein sequence ID" value="KAF4676175.1"/>
    <property type="molecule type" value="Genomic_DNA"/>
</dbReference>
<dbReference type="InterPro" id="IPR002843">
    <property type="entry name" value="ATPase_V0-cplx_csu/dsu"/>
</dbReference>
<dbReference type="InterPro" id="IPR036079">
    <property type="entry name" value="ATPase_csu/dsu_sf"/>
</dbReference>
<dbReference type="SUPFAM" id="SSF48403">
    <property type="entry name" value="Ankyrin repeat"/>
    <property type="match status" value="1"/>
</dbReference>
<dbReference type="Pfam" id="PF01992">
    <property type="entry name" value="vATP-synt_AC39"/>
    <property type="match status" value="1"/>
</dbReference>
<dbReference type="Proteomes" id="UP000572268">
    <property type="component" value="Unassembled WGS sequence"/>
</dbReference>
<feature type="region of interest" description="Disordered" evidence="3">
    <location>
        <begin position="660"/>
        <end position="683"/>
    </location>
</feature>
<accession>A0A7J6MX53</accession>
<comment type="caution">
    <text evidence="4">The sequence shown here is derived from an EMBL/GenBank/DDBJ whole genome shotgun (WGS) entry which is preliminary data.</text>
</comment>